<dbReference type="EMBL" id="CAVLEF010000218">
    <property type="protein sequence ID" value="CAK1553354.1"/>
    <property type="molecule type" value="Genomic_DNA"/>
</dbReference>
<dbReference type="Proteomes" id="UP001497472">
    <property type="component" value="Unassembled WGS sequence"/>
</dbReference>
<keyword evidence="3" id="KW-1185">Reference proteome</keyword>
<dbReference type="AlphaFoldDB" id="A0AAV1JXI2"/>
<evidence type="ECO:0000313" key="3">
    <source>
        <dbReference type="Proteomes" id="UP001497472"/>
    </source>
</evidence>
<evidence type="ECO:0000313" key="2">
    <source>
        <dbReference type="EMBL" id="CAK1553354.1"/>
    </source>
</evidence>
<organism evidence="2 3">
    <name type="scientific">Leptosia nina</name>
    <dbReference type="NCBI Taxonomy" id="320188"/>
    <lineage>
        <taxon>Eukaryota</taxon>
        <taxon>Metazoa</taxon>
        <taxon>Ecdysozoa</taxon>
        <taxon>Arthropoda</taxon>
        <taxon>Hexapoda</taxon>
        <taxon>Insecta</taxon>
        <taxon>Pterygota</taxon>
        <taxon>Neoptera</taxon>
        <taxon>Endopterygota</taxon>
        <taxon>Lepidoptera</taxon>
        <taxon>Glossata</taxon>
        <taxon>Ditrysia</taxon>
        <taxon>Papilionoidea</taxon>
        <taxon>Pieridae</taxon>
        <taxon>Pierinae</taxon>
        <taxon>Leptosia</taxon>
    </lineage>
</organism>
<protein>
    <submittedName>
        <fullName evidence="2">Uncharacterized protein</fullName>
    </submittedName>
</protein>
<proteinExistence type="predicted"/>
<evidence type="ECO:0000256" key="1">
    <source>
        <dbReference type="SAM" id="SignalP"/>
    </source>
</evidence>
<sequence length="116" mass="12806">MFAKISHCVVLCYLVANVHSLPLHEVERPSFWSLSPRIASAGHMSRHEALESRQMDSRLPLPLPQELEAIKKVAQVLVMLGEQVIPDIISQVPTAPAYTISSPSPAEVPNDPVYLN</sequence>
<comment type="caution">
    <text evidence="2">The sequence shown here is derived from an EMBL/GenBank/DDBJ whole genome shotgun (WGS) entry which is preliminary data.</text>
</comment>
<accession>A0AAV1JXI2</accession>
<gene>
    <name evidence="2" type="ORF">LNINA_LOCUS12359</name>
</gene>
<name>A0AAV1JXI2_9NEOP</name>
<feature type="signal peptide" evidence="1">
    <location>
        <begin position="1"/>
        <end position="20"/>
    </location>
</feature>
<reference evidence="2 3" key="1">
    <citation type="submission" date="2023-11" db="EMBL/GenBank/DDBJ databases">
        <authorList>
            <person name="Okamura Y."/>
        </authorList>
    </citation>
    <scope>NUCLEOTIDE SEQUENCE [LARGE SCALE GENOMIC DNA]</scope>
</reference>
<feature type="chain" id="PRO_5043584075" evidence="1">
    <location>
        <begin position="21"/>
        <end position="116"/>
    </location>
</feature>
<keyword evidence="1" id="KW-0732">Signal</keyword>